<proteinExistence type="predicted"/>
<protein>
    <recommendedName>
        <fullName evidence="4">DUF1579 domain-containing protein</fullName>
    </recommendedName>
</protein>
<dbReference type="Proteomes" id="UP001499988">
    <property type="component" value="Unassembled WGS sequence"/>
</dbReference>
<dbReference type="EMBL" id="BAABJZ010000014">
    <property type="protein sequence ID" value="GAA4878879.1"/>
    <property type="molecule type" value="Genomic_DNA"/>
</dbReference>
<organism evidence="2 3">
    <name type="scientific">Ferrimonas pelagia</name>
    <dbReference type="NCBI Taxonomy" id="1177826"/>
    <lineage>
        <taxon>Bacteria</taxon>
        <taxon>Pseudomonadati</taxon>
        <taxon>Pseudomonadota</taxon>
        <taxon>Gammaproteobacteria</taxon>
        <taxon>Alteromonadales</taxon>
        <taxon>Ferrimonadaceae</taxon>
        <taxon>Ferrimonas</taxon>
    </lineage>
</organism>
<name>A0ABP9EJQ2_9GAMM</name>
<sequence>MIRLWLWCVLCLFPATLRAELAPPFAPFAPYVGKTWRGELTVADRDEPMVDISTWEMALQDQAVRIRHTLDDGVYEGETFIVWNKEREMLEFFYFTTAGFYTRGTVKFAGRNFTSYEDVTGSEEGITQVRAEIILEGDDVMHQQAYYLKQGEWVKGHSATYRAISP</sequence>
<evidence type="ECO:0000313" key="3">
    <source>
        <dbReference type="Proteomes" id="UP001499988"/>
    </source>
</evidence>
<feature type="chain" id="PRO_5045120616" description="DUF1579 domain-containing protein" evidence="1">
    <location>
        <begin position="20"/>
        <end position="166"/>
    </location>
</feature>
<keyword evidence="3" id="KW-1185">Reference proteome</keyword>
<dbReference type="RefSeq" id="WP_345334172.1">
    <property type="nucleotide sequence ID" value="NZ_BAABJZ010000014.1"/>
</dbReference>
<evidence type="ECO:0000256" key="1">
    <source>
        <dbReference type="SAM" id="SignalP"/>
    </source>
</evidence>
<evidence type="ECO:0000313" key="2">
    <source>
        <dbReference type="EMBL" id="GAA4878879.1"/>
    </source>
</evidence>
<keyword evidence="1" id="KW-0732">Signal</keyword>
<feature type="signal peptide" evidence="1">
    <location>
        <begin position="1"/>
        <end position="19"/>
    </location>
</feature>
<accession>A0ABP9EJQ2</accession>
<evidence type="ECO:0008006" key="4">
    <source>
        <dbReference type="Google" id="ProtNLM"/>
    </source>
</evidence>
<comment type="caution">
    <text evidence="2">The sequence shown here is derived from an EMBL/GenBank/DDBJ whole genome shotgun (WGS) entry which is preliminary data.</text>
</comment>
<reference evidence="3" key="1">
    <citation type="journal article" date="2019" name="Int. J. Syst. Evol. Microbiol.">
        <title>The Global Catalogue of Microorganisms (GCM) 10K type strain sequencing project: providing services to taxonomists for standard genome sequencing and annotation.</title>
        <authorList>
            <consortium name="The Broad Institute Genomics Platform"/>
            <consortium name="The Broad Institute Genome Sequencing Center for Infectious Disease"/>
            <person name="Wu L."/>
            <person name="Ma J."/>
        </authorList>
    </citation>
    <scope>NUCLEOTIDE SEQUENCE [LARGE SCALE GENOMIC DNA]</scope>
    <source>
        <strain evidence="3">JCM 18401</strain>
    </source>
</reference>
<gene>
    <name evidence="2" type="ORF">GCM10023333_10780</name>
</gene>